<feature type="domain" description="PGG" evidence="3">
    <location>
        <begin position="390"/>
        <end position="503"/>
    </location>
</feature>
<dbReference type="STRING" id="3818.A0A444WVM3"/>
<feature type="transmembrane region" description="Helical" evidence="2">
    <location>
        <begin position="509"/>
        <end position="529"/>
    </location>
</feature>
<accession>A0A444WVM3</accession>
<name>A0A444WVM3_ARAHY</name>
<feature type="compositionally biased region" description="Basic residues" evidence="1">
    <location>
        <begin position="208"/>
        <end position="222"/>
    </location>
</feature>
<feature type="region of interest" description="Disordered" evidence="1">
    <location>
        <begin position="165"/>
        <end position="224"/>
    </location>
</feature>
<evidence type="ECO:0000256" key="1">
    <source>
        <dbReference type="SAM" id="MobiDB-lite"/>
    </source>
</evidence>
<keyword evidence="2" id="KW-1133">Transmembrane helix</keyword>
<feature type="transmembrane region" description="Helical" evidence="2">
    <location>
        <begin position="653"/>
        <end position="670"/>
    </location>
</feature>
<organism evidence="4 5">
    <name type="scientific">Arachis hypogaea</name>
    <name type="common">Peanut</name>
    <dbReference type="NCBI Taxonomy" id="3818"/>
    <lineage>
        <taxon>Eukaryota</taxon>
        <taxon>Viridiplantae</taxon>
        <taxon>Streptophyta</taxon>
        <taxon>Embryophyta</taxon>
        <taxon>Tracheophyta</taxon>
        <taxon>Spermatophyta</taxon>
        <taxon>Magnoliopsida</taxon>
        <taxon>eudicotyledons</taxon>
        <taxon>Gunneridae</taxon>
        <taxon>Pentapetalae</taxon>
        <taxon>rosids</taxon>
        <taxon>fabids</taxon>
        <taxon>Fabales</taxon>
        <taxon>Fabaceae</taxon>
        <taxon>Papilionoideae</taxon>
        <taxon>50 kb inversion clade</taxon>
        <taxon>dalbergioids sensu lato</taxon>
        <taxon>Dalbergieae</taxon>
        <taxon>Pterocarpus clade</taxon>
        <taxon>Arachis</taxon>
    </lineage>
</organism>
<proteinExistence type="predicted"/>
<evidence type="ECO:0000313" key="4">
    <source>
        <dbReference type="EMBL" id="RYQ81461.1"/>
    </source>
</evidence>
<dbReference type="PANTHER" id="PTHR24177:SF329">
    <property type="entry name" value="ANKYRIN REPEAT PROTEIN"/>
    <property type="match status" value="1"/>
</dbReference>
<feature type="transmembrane region" description="Helical" evidence="2">
    <location>
        <begin position="306"/>
        <end position="329"/>
    </location>
</feature>
<keyword evidence="2" id="KW-0812">Transmembrane</keyword>
<protein>
    <recommendedName>
        <fullName evidence="3">PGG domain-containing protein</fullName>
    </recommendedName>
</protein>
<dbReference type="Pfam" id="PF13962">
    <property type="entry name" value="PGG"/>
    <property type="match status" value="2"/>
</dbReference>
<feature type="compositionally biased region" description="Basic residues" evidence="1">
    <location>
        <begin position="165"/>
        <end position="177"/>
    </location>
</feature>
<evidence type="ECO:0000259" key="3">
    <source>
        <dbReference type="Pfam" id="PF13962"/>
    </source>
</evidence>
<keyword evidence="5" id="KW-1185">Reference proteome</keyword>
<gene>
    <name evidence="4" type="ORF">Ahy_Scaffold1g107381</name>
</gene>
<evidence type="ECO:0000256" key="2">
    <source>
        <dbReference type="SAM" id="Phobius"/>
    </source>
</evidence>
<dbReference type="EMBL" id="SDMP01000021">
    <property type="protein sequence ID" value="RYQ81461.1"/>
    <property type="molecule type" value="Genomic_DNA"/>
</dbReference>
<feature type="transmembrane region" description="Helical" evidence="2">
    <location>
        <begin position="436"/>
        <end position="459"/>
    </location>
</feature>
<evidence type="ECO:0000313" key="5">
    <source>
        <dbReference type="Proteomes" id="UP000289738"/>
    </source>
</evidence>
<dbReference type="Proteomes" id="UP000289738">
    <property type="component" value="Unassembled WGS sequence"/>
</dbReference>
<feature type="transmembrane region" description="Helical" evidence="2">
    <location>
        <begin position="267"/>
        <end position="286"/>
    </location>
</feature>
<feature type="transmembrane region" description="Helical" evidence="2">
    <location>
        <begin position="479"/>
        <end position="503"/>
    </location>
</feature>
<reference evidence="4 5" key="1">
    <citation type="submission" date="2019-01" db="EMBL/GenBank/DDBJ databases">
        <title>Sequencing of cultivated peanut Arachis hypogaea provides insights into genome evolution and oil improvement.</title>
        <authorList>
            <person name="Chen X."/>
        </authorList>
    </citation>
    <scope>NUCLEOTIDE SEQUENCE [LARGE SCALE GENOMIC DNA]</scope>
    <source>
        <strain evidence="5">cv. Fuhuasheng</strain>
        <tissue evidence="4">Leaves</tissue>
    </source>
</reference>
<comment type="caution">
    <text evidence="4">The sequence shown here is derived from an EMBL/GenBank/DDBJ whole genome shotgun (WGS) entry which is preliminary data.</text>
</comment>
<dbReference type="AlphaFoldDB" id="A0A444WVM3"/>
<sequence>MAACHVSPVIFRTMDIMKLQILAPPENLSRMNTMRIGDRPLWFRPFTIVKVGEINFGSGLVKDDTLAEKKRELYQAVEAARISESTPEPTLELDKFEHWSFDSKMESKAVNVVEFSAKELSLLSGQLNIEASFKIASTTVKALPSWLTLTLKAPPLLLISATNLRQRHGRRPARRQRVATQRRAAPSLRESKEDGDRGKEDAELGERKQRRRQHGRRRHRGRTAVEEILHPKCKEAKNKDGKKPHEIFTEQHKELAKEGEKWAKDTATALSVVGTLITTILFAAAFTLPGGNNQSNGEPMLLHDMALTVFIVADAISIVASSTSVLIFIGIHTSRYAETDFLKAWTYKLLVALAVEEIVHPKCKEAKNQDGKKPREIFMEQHKELAKEGEKWAKETAGAFSIVGTLITTILFAAAFTLPGGNNQHNGEPMFLHDWAFNVFIVADAISLFASSTSVLIFIGILTSRYAEKDFLQVLPWKLLAALVALFLSVVCMMVAFCAALLAMLKGKAYHPLLIGAIVLASIPIIVFIPSQLRLFVGIFDSTIRSNVCSSIKKEKTLSVKHLIHNFVTLILAKFGTIEFIESIRKANLDLLWATDRNKRFIFFHPILNSNKKNAVEKIMHLKCMEAKNNAGKKPDEVFKEQHQALAKAWDKWAFTIVGTLITTILFAATRTPACPCFCLTRHLPSSLWQMQYHCLLLRRGGEATIIIVAPPPCKPQML</sequence>
<dbReference type="InterPro" id="IPR026961">
    <property type="entry name" value="PGG_dom"/>
</dbReference>
<feature type="transmembrane region" description="Helical" evidence="2">
    <location>
        <begin position="397"/>
        <end position="416"/>
    </location>
</feature>
<feature type="compositionally biased region" description="Basic and acidic residues" evidence="1">
    <location>
        <begin position="189"/>
        <end position="207"/>
    </location>
</feature>
<feature type="domain" description="PGG" evidence="3">
    <location>
        <begin position="260"/>
        <end position="351"/>
    </location>
</feature>
<dbReference type="GO" id="GO:0016020">
    <property type="term" value="C:membrane"/>
    <property type="evidence" value="ECO:0007669"/>
    <property type="project" value="TreeGrafter"/>
</dbReference>
<keyword evidence="2" id="KW-0472">Membrane</keyword>
<dbReference type="PANTHER" id="PTHR24177">
    <property type="entry name" value="CASKIN"/>
    <property type="match status" value="1"/>
</dbReference>